<dbReference type="InterPro" id="IPR036396">
    <property type="entry name" value="Cyt_P450_sf"/>
</dbReference>
<evidence type="ECO:0000256" key="6">
    <source>
        <dbReference type="ARBA" id="ARBA00022617"/>
    </source>
</evidence>
<evidence type="ECO:0000256" key="5">
    <source>
        <dbReference type="ARBA" id="ARBA00010617"/>
    </source>
</evidence>
<dbReference type="GO" id="GO:0005506">
    <property type="term" value="F:iron ion binding"/>
    <property type="evidence" value="ECO:0007669"/>
    <property type="project" value="InterPro"/>
</dbReference>
<evidence type="ECO:0000313" key="17">
    <source>
        <dbReference type="Proteomes" id="UP000719412"/>
    </source>
</evidence>
<dbReference type="PROSITE" id="PS00086">
    <property type="entry name" value="CYTOCHROME_P450"/>
    <property type="match status" value="1"/>
</dbReference>
<dbReference type="SUPFAM" id="SSF48264">
    <property type="entry name" value="Cytochrome P450"/>
    <property type="match status" value="1"/>
</dbReference>
<evidence type="ECO:0000313" key="16">
    <source>
        <dbReference type="EMBL" id="KAH0821917.1"/>
    </source>
</evidence>
<name>A0A8J6LKJ1_TENMO</name>
<evidence type="ECO:0000256" key="1">
    <source>
        <dbReference type="ARBA" id="ARBA00001971"/>
    </source>
</evidence>
<comment type="subcellular location">
    <subcellularLocation>
        <location evidence="4">Endoplasmic reticulum membrane</location>
        <topology evidence="4">Peripheral membrane protein</topology>
    </subcellularLocation>
    <subcellularLocation>
        <location evidence="3">Microsome membrane</location>
        <topology evidence="3">Peripheral membrane protein</topology>
    </subcellularLocation>
</comment>
<dbReference type="PANTHER" id="PTHR24291">
    <property type="entry name" value="CYTOCHROME P450 FAMILY 4"/>
    <property type="match status" value="1"/>
</dbReference>
<evidence type="ECO:0000256" key="2">
    <source>
        <dbReference type="ARBA" id="ARBA00003690"/>
    </source>
</evidence>
<feature type="binding site" description="axial binding residue" evidence="14">
    <location>
        <position position="96"/>
    </location>
    <ligand>
        <name>heme</name>
        <dbReference type="ChEBI" id="CHEBI:30413"/>
    </ligand>
    <ligandPart>
        <name>Fe</name>
        <dbReference type="ChEBI" id="CHEBI:18248"/>
    </ligandPart>
</feature>
<comment type="caution">
    <text evidence="16">The sequence shown here is derived from an EMBL/GenBank/DDBJ whole genome shotgun (WGS) entry which is preliminary data.</text>
</comment>
<dbReference type="GO" id="GO:0005739">
    <property type="term" value="C:mitochondrion"/>
    <property type="evidence" value="ECO:0007669"/>
    <property type="project" value="InterPro"/>
</dbReference>
<keyword evidence="8" id="KW-0256">Endoplasmic reticulum</keyword>
<evidence type="ECO:0000256" key="4">
    <source>
        <dbReference type="ARBA" id="ARBA00004406"/>
    </source>
</evidence>
<keyword evidence="9" id="KW-0492">Microsome</keyword>
<dbReference type="Gene3D" id="1.10.630.10">
    <property type="entry name" value="Cytochrome P450"/>
    <property type="match status" value="1"/>
</dbReference>
<evidence type="ECO:0000256" key="3">
    <source>
        <dbReference type="ARBA" id="ARBA00004174"/>
    </source>
</evidence>
<dbReference type="Proteomes" id="UP000719412">
    <property type="component" value="Unassembled WGS sequence"/>
</dbReference>
<comment type="similarity">
    <text evidence="5 15">Belongs to the cytochrome P450 family.</text>
</comment>
<evidence type="ECO:0000256" key="12">
    <source>
        <dbReference type="ARBA" id="ARBA00023033"/>
    </source>
</evidence>
<dbReference type="InterPro" id="IPR018625">
    <property type="entry name" value="Pet100"/>
</dbReference>
<evidence type="ECO:0000256" key="7">
    <source>
        <dbReference type="ARBA" id="ARBA00022723"/>
    </source>
</evidence>
<dbReference type="GO" id="GO:0005789">
    <property type="term" value="C:endoplasmic reticulum membrane"/>
    <property type="evidence" value="ECO:0007669"/>
    <property type="project" value="UniProtKB-SubCell"/>
</dbReference>
<dbReference type="InterPro" id="IPR050196">
    <property type="entry name" value="Cytochrome_P450_Monoox"/>
</dbReference>
<evidence type="ECO:0000256" key="11">
    <source>
        <dbReference type="ARBA" id="ARBA00023004"/>
    </source>
</evidence>
<keyword evidence="11 14" id="KW-0408">Iron</keyword>
<dbReference type="GO" id="GO:0016705">
    <property type="term" value="F:oxidoreductase activity, acting on paired donors, with incorporation or reduction of molecular oxygen"/>
    <property type="evidence" value="ECO:0007669"/>
    <property type="project" value="InterPro"/>
</dbReference>
<evidence type="ECO:0000256" key="13">
    <source>
        <dbReference type="ARBA" id="ARBA00023136"/>
    </source>
</evidence>
<dbReference type="GO" id="GO:0020037">
    <property type="term" value="F:heme binding"/>
    <property type="evidence" value="ECO:0007669"/>
    <property type="project" value="InterPro"/>
</dbReference>
<dbReference type="InterPro" id="IPR017972">
    <property type="entry name" value="Cyt_P450_CS"/>
</dbReference>
<dbReference type="Pfam" id="PF09803">
    <property type="entry name" value="Pet100"/>
    <property type="match status" value="1"/>
</dbReference>
<accession>A0A8J6LKJ1</accession>
<dbReference type="PRINTS" id="PR00465">
    <property type="entry name" value="EP450IV"/>
</dbReference>
<dbReference type="GO" id="GO:0033617">
    <property type="term" value="P:mitochondrial respiratory chain complex IV assembly"/>
    <property type="evidence" value="ECO:0007669"/>
    <property type="project" value="InterPro"/>
</dbReference>
<keyword evidence="10 15" id="KW-0560">Oxidoreductase</keyword>
<keyword evidence="13" id="KW-0472">Membrane</keyword>
<evidence type="ECO:0000256" key="9">
    <source>
        <dbReference type="ARBA" id="ARBA00022848"/>
    </source>
</evidence>
<dbReference type="PANTHER" id="PTHR24291:SF189">
    <property type="entry name" value="CYTOCHROME P450 4C3-RELATED"/>
    <property type="match status" value="1"/>
</dbReference>
<keyword evidence="7 14" id="KW-0479">Metal-binding</keyword>
<evidence type="ECO:0000256" key="8">
    <source>
        <dbReference type="ARBA" id="ARBA00022824"/>
    </source>
</evidence>
<comment type="function">
    <text evidence="2">May be involved in the metabolism of insect hormones and in the breakdown of synthetic insecticides.</text>
</comment>
<keyword evidence="6 14" id="KW-0349">Heme</keyword>
<dbReference type="EMBL" id="JABDTM020005494">
    <property type="protein sequence ID" value="KAH0821917.1"/>
    <property type="molecule type" value="Genomic_DNA"/>
</dbReference>
<dbReference type="InterPro" id="IPR002403">
    <property type="entry name" value="Cyt_P450_E_grp-IV"/>
</dbReference>
<reference evidence="16" key="1">
    <citation type="journal article" date="2020" name="J Insects Food Feed">
        <title>The yellow mealworm (Tenebrio molitor) genome: a resource for the emerging insects as food and feed industry.</title>
        <authorList>
            <person name="Eriksson T."/>
            <person name="Andere A."/>
            <person name="Kelstrup H."/>
            <person name="Emery V."/>
            <person name="Picard C."/>
        </authorList>
    </citation>
    <scope>NUCLEOTIDE SEQUENCE</scope>
    <source>
        <strain evidence="16">Stoneville</strain>
        <tissue evidence="16">Whole head</tissue>
    </source>
</reference>
<evidence type="ECO:0000256" key="15">
    <source>
        <dbReference type="RuleBase" id="RU000461"/>
    </source>
</evidence>
<proteinExistence type="inferred from homology"/>
<evidence type="ECO:0000256" key="10">
    <source>
        <dbReference type="ARBA" id="ARBA00023002"/>
    </source>
</evidence>
<organism evidence="16 17">
    <name type="scientific">Tenebrio molitor</name>
    <name type="common">Yellow mealworm beetle</name>
    <dbReference type="NCBI Taxonomy" id="7067"/>
    <lineage>
        <taxon>Eukaryota</taxon>
        <taxon>Metazoa</taxon>
        <taxon>Ecdysozoa</taxon>
        <taxon>Arthropoda</taxon>
        <taxon>Hexapoda</taxon>
        <taxon>Insecta</taxon>
        <taxon>Pterygota</taxon>
        <taxon>Neoptera</taxon>
        <taxon>Endopterygota</taxon>
        <taxon>Coleoptera</taxon>
        <taxon>Polyphaga</taxon>
        <taxon>Cucujiformia</taxon>
        <taxon>Tenebrionidae</taxon>
        <taxon>Tenebrio</taxon>
    </lineage>
</organism>
<gene>
    <name evidence="16" type="ORF">GEV33_000874</name>
</gene>
<dbReference type="Pfam" id="PF00067">
    <property type="entry name" value="p450"/>
    <property type="match status" value="1"/>
</dbReference>
<protein>
    <recommendedName>
        <fullName evidence="18">Cytochrome P450 monooxygenase</fullName>
    </recommendedName>
</protein>
<reference evidence="16" key="2">
    <citation type="submission" date="2021-08" db="EMBL/GenBank/DDBJ databases">
        <authorList>
            <person name="Eriksson T."/>
        </authorList>
    </citation>
    <scope>NUCLEOTIDE SEQUENCE</scope>
    <source>
        <strain evidence="16">Stoneville</strain>
        <tissue evidence="16">Whole head</tissue>
    </source>
</reference>
<sequence>MCHFRKRLAACLGRLLDKDIVTSKSGGNMIFDKEIVTSNYTLPKGCECLIPIMYIHRDPNIWEHPSEFNPDRFLPEEVSKRHPYSYLPFSGGPRSCIGFKYAMMAMKTAICTVLRHYKVSTELKSITDVDFVPGVVLKPSRGYRIGLQRERDVTCSALCKRTHPCFAPWRLEIGKMALYITFPVALFHYFNQPELFEDWVVKTKRELYPPEDTPEQRQFLTAIQKIKTQQEADRLKALEKNATN</sequence>
<evidence type="ECO:0000256" key="14">
    <source>
        <dbReference type="PIRSR" id="PIRSR602403-1"/>
    </source>
</evidence>
<dbReference type="InterPro" id="IPR001128">
    <property type="entry name" value="Cyt_P450"/>
</dbReference>
<evidence type="ECO:0008006" key="18">
    <source>
        <dbReference type="Google" id="ProtNLM"/>
    </source>
</evidence>
<dbReference type="AlphaFoldDB" id="A0A8J6LKJ1"/>
<comment type="cofactor">
    <cofactor evidence="1 14">
        <name>heme</name>
        <dbReference type="ChEBI" id="CHEBI:30413"/>
    </cofactor>
</comment>
<keyword evidence="12 15" id="KW-0503">Monooxygenase</keyword>
<keyword evidence="17" id="KW-1185">Reference proteome</keyword>
<dbReference type="GO" id="GO:0004497">
    <property type="term" value="F:monooxygenase activity"/>
    <property type="evidence" value="ECO:0007669"/>
    <property type="project" value="UniProtKB-KW"/>
</dbReference>